<comment type="similarity">
    <text evidence="1 4">Belongs to the prolyl-tRNA editing family. YbaK/EbsC subfamily.</text>
</comment>
<dbReference type="SUPFAM" id="SSF55826">
    <property type="entry name" value="YbaK/ProRS associated domain"/>
    <property type="match status" value="1"/>
</dbReference>
<reference evidence="6" key="1">
    <citation type="submission" date="2020-10" db="EMBL/GenBank/DDBJ databases">
        <title>ChiBAC.</title>
        <authorList>
            <person name="Zenner C."/>
            <person name="Hitch T.C.A."/>
            <person name="Clavel T."/>
        </authorList>
    </citation>
    <scope>NUCLEOTIDE SEQUENCE</scope>
    <source>
        <strain evidence="6">DSM 107454</strain>
    </source>
</reference>
<protein>
    <recommendedName>
        <fullName evidence="4">Cys-tRNA(Pro)/Cys-tRNA(Cys) deacylase</fullName>
        <ecNumber evidence="4">4.2.-.-</ecNumber>
    </recommendedName>
</protein>
<evidence type="ECO:0000256" key="1">
    <source>
        <dbReference type="ARBA" id="ARBA00009798"/>
    </source>
</evidence>
<dbReference type="InterPro" id="IPR036754">
    <property type="entry name" value="YbaK/aa-tRNA-synt-asso_dom_sf"/>
</dbReference>
<organism evidence="6 7">
    <name type="scientific">Ructibacterium gallinarum</name>
    <dbReference type="NCBI Taxonomy" id="2779355"/>
    <lineage>
        <taxon>Bacteria</taxon>
        <taxon>Bacillati</taxon>
        <taxon>Bacillota</taxon>
        <taxon>Clostridia</taxon>
        <taxon>Eubacteriales</taxon>
        <taxon>Oscillospiraceae</taxon>
        <taxon>Ructibacterium</taxon>
    </lineage>
</organism>
<dbReference type="EMBL" id="JADCKB010000009">
    <property type="protein sequence ID" value="MBE5039970.1"/>
    <property type="molecule type" value="Genomic_DNA"/>
</dbReference>
<dbReference type="Proteomes" id="UP000806542">
    <property type="component" value="Unassembled WGS sequence"/>
</dbReference>
<evidence type="ECO:0000313" key="6">
    <source>
        <dbReference type="EMBL" id="MBE5039970.1"/>
    </source>
</evidence>
<dbReference type="EC" id="4.2.-.-" evidence="4"/>
<evidence type="ECO:0000256" key="4">
    <source>
        <dbReference type="PIRNR" id="PIRNR006181"/>
    </source>
</evidence>
<evidence type="ECO:0000256" key="2">
    <source>
        <dbReference type="ARBA" id="ARBA00022917"/>
    </source>
</evidence>
<keyword evidence="7" id="KW-1185">Reference proteome</keyword>
<sequence length="151" mass="16616">MRYLEKHKVAHRELLYESDGFMDGVSIAKKLGQPMEKTFKTLVTVGKSRNHYVFVVPVAEELDLKKAAAAVGEKAVEMIHVKEITAVTGYVRGGCSPLGMKKQFPTVIDQSALAHEEIMFSGGRLGAQIAMDPRLLTDLIGAEFRDIIVKG</sequence>
<evidence type="ECO:0000256" key="3">
    <source>
        <dbReference type="ARBA" id="ARBA00023239"/>
    </source>
</evidence>
<evidence type="ECO:0000313" key="7">
    <source>
        <dbReference type="Proteomes" id="UP000806542"/>
    </source>
</evidence>
<dbReference type="NCBIfam" id="TIGR00011">
    <property type="entry name" value="YbaK_EbsC"/>
    <property type="match status" value="1"/>
</dbReference>
<proteinExistence type="inferred from homology"/>
<name>A0A9D5R8G8_9FIRM</name>
<dbReference type="InterPro" id="IPR007214">
    <property type="entry name" value="YbaK/aa-tRNA-synth-assoc-dom"/>
</dbReference>
<keyword evidence="3 4" id="KW-0456">Lyase</keyword>
<dbReference type="GO" id="GO:0016829">
    <property type="term" value="F:lyase activity"/>
    <property type="evidence" value="ECO:0007669"/>
    <property type="project" value="UniProtKB-KW"/>
</dbReference>
<dbReference type="Gene3D" id="3.90.960.10">
    <property type="entry name" value="YbaK/aminoacyl-tRNA synthetase-associated domain"/>
    <property type="match status" value="1"/>
</dbReference>
<gene>
    <name evidence="6" type="primary">ybaK</name>
    <name evidence="6" type="ORF">INF28_05770</name>
</gene>
<dbReference type="PIRSF" id="PIRSF006181">
    <property type="entry name" value="EbsC_YbaK"/>
    <property type="match status" value="1"/>
</dbReference>
<dbReference type="CDD" id="cd00002">
    <property type="entry name" value="YbaK_deacylase"/>
    <property type="match status" value="1"/>
</dbReference>
<dbReference type="AlphaFoldDB" id="A0A9D5R8G8"/>
<feature type="domain" description="YbaK/aminoacyl-tRNA synthetase-associated" evidence="5">
    <location>
        <begin position="27"/>
        <end position="137"/>
    </location>
</feature>
<comment type="caution">
    <text evidence="6">The sequence shown here is derived from an EMBL/GenBank/DDBJ whole genome shotgun (WGS) entry which is preliminary data.</text>
</comment>
<dbReference type="GO" id="GO:0002161">
    <property type="term" value="F:aminoacyl-tRNA deacylase activity"/>
    <property type="evidence" value="ECO:0007669"/>
    <property type="project" value="InterPro"/>
</dbReference>
<evidence type="ECO:0000259" key="5">
    <source>
        <dbReference type="Pfam" id="PF04073"/>
    </source>
</evidence>
<keyword evidence="2 4" id="KW-0648">Protein biosynthesis</keyword>
<dbReference type="InterPro" id="IPR004369">
    <property type="entry name" value="Prolyl-tRNA_editing_YbaK/EbsC"/>
</dbReference>
<dbReference type="PANTHER" id="PTHR30411:SF0">
    <property type="entry name" value="CYS-TRNA(PRO)_CYS-TRNA(CYS) DEACYLASE YBAK"/>
    <property type="match status" value="1"/>
</dbReference>
<accession>A0A9D5R8G8</accession>
<dbReference type="PANTHER" id="PTHR30411">
    <property type="entry name" value="CYTOPLASMIC PROTEIN"/>
    <property type="match status" value="1"/>
</dbReference>
<dbReference type="GO" id="GO:0006412">
    <property type="term" value="P:translation"/>
    <property type="evidence" value="ECO:0007669"/>
    <property type="project" value="UniProtKB-KW"/>
</dbReference>
<dbReference type="Pfam" id="PF04073">
    <property type="entry name" value="tRNA_edit"/>
    <property type="match status" value="1"/>
</dbReference>